<dbReference type="Proteomes" id="UP000231823">
    <property type="component" value="Chromosome"/>
</dbReference>
<dbReference type="AlphaFoldDB" id="A0A2K8SF01"/>
<dbReference type="InterPro" id="IPR054816">
    <property type="entry name" value="Lipoprotein_mollicutes-type_CS"/>
</dbReference>
<sequence>MKKLLSFLGASSLIVSASSNITSCGQDLSGSLPGIDKKDDKNPYNIVNILKTPKEKLDVIAKTKQDWNYISSLYSKERDKTKVKVEELKQLEENSSGEVKKNYEKERITLEVLYSWYRVISEEADFYLYLYENKIDIDYDKEDNLLNNILVVNDKITLLKISKKTLLLYHDVWDFCIAQENWWDNYLSRDPKFEPNKYEKEKESWEYLKYKIMWPKRDKYEKFDKKIEERVNNIN</sequence>
<evidence type="ECO:0000256" key="1">
    <source>
        <dbReference type="SAM" id="SignalP"/>
    </source>
</evidence>
<evidence type="ECO:0000313" key="3">
    <source>
        <dbReference type="Proteomes" id="UP000231823"/>
    </source>
</evidence>
<dbReference type="NCBIfam" id="NF038029">
    <property type="entry name" value="LP_plasma"/>
    <property type="match status" value="1"/>
</dbReference>
<dbReference type="RefSeq" id="WP_100916966.1">
    <property type="nucleotide sequence ID" value="NZ_CP025057.1"/>
</dbReference>
<reference evidence="2 3" key="1">
    <citation type="submission" date="2017-12" db="EMBL/GenBank/DDBJ databases">
        <title>Complete genome sequence of Spiroplasma floricola 23-6 (ATCC 29989).</title>
        <authorList>
            <person name="Tsai Y.-M."/>
            <person name="Wu P.-S."/>
            <person name="Lo W.-S."/>
            <person name="Kuo C.-H."/>
        </authorList>
    </citation>
    <scope>NUCLEOTIDE SEQUENCE [LARGE SCALE GENOMIC DNA]</scope>
    <source>
        <strain evidence="2 3">23-6</strain>
    </source>
</reference>
<keyword evidence="1" id="KW-0732">Signal</keyword>
<protein>
    <recommendedName>
        <fullName evidence="4">Lipoprotein</fullName>
    </recommendedName>
</protein>
<organism evidence="2 3">
    <name type="scientific">Spiroplasma floricola 23-6</name>
    <dbReference type="NCBI Taxonomy" id="1336749"/>
    <lineage>
        <taxon>Bacteria</taxon>
        <taxon>Bacillati</taxon>
        <taxon>Mycoplasmatota</taxon>
        <taxon>Mollicutes</taxon>
        <taxon>Entomoplasmatales</taxon>
        <taxon>Spiroplasmataceae</taxon>
        <taxon>Spiroplasma</taxon>
    </lineage>
</organism>
<dbReference type="KEGG" id="sfz:SFLOR_v1c09640"/>
<feature type="signal peptide" evidence="1">
    <location>
        <begin position="1"/>
        <end position="17"/>
    </location>
</feature>
<keyword evidence="3" id="KW-1185">Reference proteome</keyword>
<feature type="chain" id="PRO_5014720040" description="Lipoprotein" evidence="1">
    <location>
        <begin position="18"/>
        <end position="235"/>
    </location>
</feature>
<name>A0A2K8SF01_9MOLU</name>
<accession>A0A2K8SF01</accession>
<dbReference type="EMBL" id="CP025057">
    <property type="protein sequence ID" value="AUB32012.1"/>
    <property type="molecule type" value="Genomic_DNA"/>
</dbReference>
<gene>
    <name evidence="2" type="ORF">SFLOR_v1c09640</name>
</gene>
<evidence type="ECO:0008006" key="4">
    <source>
        <dbReference type="Google" id="ProtNLM"/>
    </source>
</evidence>
<proteinExistence type="predicted"/>
<evidence type="ECO:0000313" key="2">
    <source>
        <dbReference type="EMBL" id="AUB32012.1"/>
    </source>
</evidence>